<feature type="domain" description="Cadherin" evidence="12">
    <location>
        <begin position="348"/>
        <end position="452"/>
    </location>
</feature>
<dbReference type="PROSITE" id="PS50268">
    <property type="entry name" value="CADHERIN_2"/>
    <property type="match status" value="5"/>
</dbReference>
<keyword evidence="4" id="KW-0677">Repeat</keyword>
<feature type="domain" description="Cadherin" evidence="12">
    <location>
        <begin position="142"/>
        <end position="242"/>
    </location>
</feature>
<feature type="transmembrane region" description="Helical" evidence="11">
    <location>
        <begin position="689"/>
        <end position="712"/>
    </location>
</feature>
<dbReference type="Pfam" id="PF00028">
    <property type="entry name" value="Cadherin"/>
    <property type="match status" value="5"/>
</dbReference>
<dbReference type="CDD" id="cd11304">
    <property type="entry name" value="Cadherin_repeat"/>
    <property type="match status" value="5"/>
</dbReference>
<dbReference type="SUPFAM" id="SSF49313">
    <property type="entry name" value="Cadherin-like"/>
    <property type="match status" value="6"/>
</dbReference>
<dbReference type="PANTHER" id="PTHR24028">
    <property type="entry name" value="CADHERIN-87A"/>
    <property type="match status" value="1"/>
</dbReference>
<feature type="domain" description="Cadherin" evidence="12">
    <location>
        <begin position="243"/>
        <end position="347"/>
    </location>
</feature>
<feature type="domain" description="Cadherin" evidence="12">
    <location>
        <begin position="577"/>
        <end position="677"/>
    </location>
</feature>
<dbReference type="Ensembl" id="ENSCAFT00000071267.2">
    <property type="protein sequence ID" value="ENSCAFP00000044489.1"/>
    <property type="gene ID" value="ENSCAFG00000043743.2"/>
</dbReference>
<evidence type="ECO:0000256" key="7">
    <source>
        <dbReference type="ARBA" id="ARBA00022989"/>
    </source>
</evidence>
<dbReference type="Proteomes" id="UP000002254">
    <property type="component" value="Chromosome 2"/>
</dbReference>
<evidence type="ECO:0000313" key="14">
    <source>
        <dbReference type="Proteomes" id="UP000002254"/>
    </source>
</evidence>
<keyword evidence="6" id="KW-0130">Cell adhesion</keyword>
<dbReference type="PRINTS" id="PR00205">
    <property type="entry name" value="CADHERIN"/>
</dbReference>
<protein>
    <recommendedName>
        <fullName evidence="12">Cadherin domain-containing protein</fullName>
    </recommendedName>
</protein>
<accession>A0A8P0SXS0</accession>
<name>A0A8P0SXS0_CANLF</name>
<dbReference type="FunFam" id="2.60.40.60:FF:000309">
    <property type="entry name" value="Protocadherin beta-8"/>
    <property type="match status" value="1"/>
</dbReference>
<evidence type="ECO:0000256" key="11">
    <source>
        <dbReference type="SAM" id="Phobius"/>
    </source>
</evidence>
<dbReference type="InterPro" id="IPR032455">
    <property type="entry name" value="Cadherin_C"/>
</dbReference>
<dbReference type="FunFam" id="2.60.40.60:FF:000046">
    <property type="entry name" value="Protocadherin beta 5"/>
    <property type="match status" value="1"/>
</dbReference>
<dbReference type="PANTHER" id="PTHR24028:SF98">
    <property type="entry name" value="PROTOCADHERIN BETA-18-RELATED"/>
    <property type="match status" value="1"/>
</dbReference>
<proteinExistence type="predicted"/>
<comment type="subcellular location">
    <subcellularLocation>
        <location evidence="1">Membrane</location>
        <topology evidence="1">Single-pass membrane protein</topology>
    </subcellularLocation>
</comment>
<evidence type="ECO:0000256" key="6">
    <source>
        <dbReference type="ARBA" id="ARBA00022889"/>
    </source>
</evidence>
<dbReference type="GO" id="GO:0005886">
    <property type="term" value="C:plasma membrane"/>
    <property type="evidence" value="ECO:0007669"/>
    <property type="project" value="InterPro"/>
</dbReference>
<dbReference type="InterPro" id="IPR015919">
    <property type="entry name" value="Cadherin-like_sf"/>
</dbReference>
<reference evidence="13 14" key="1">
    <citation type="journal article" date="2005" name="Nature">
        <title>Genome sequence, comparative analysis and haplotype structure of the domestic dog.</title>
        <authorList>
            <consortium name="Broad Sequencing Platform"/>
            <person name="Lindblad-Toh K."/>
            <person name="Wade C.M."/>
            <person name="Mikkelsen T.S."/>
            <person name="Karlsson E.K."/>
            <person name="Jaffe D.B."/>
            <person name="Kamal M."/>
            <person name="Clamp M."/>
            <person name="Chang J.L."/>
            <person name="Kulbokas E.J. III"/>
            <person name="Zody M.C."/>
            <person name="Mauceli E."/>
            <person name="Xie X."/>
            <person name="Breen M."/>
            <person name="Wayne R.K."/>
            <person name="Ostrander E.A."/>
            <person name="Ponting C.P."/>
            <person name="Galibert F."/>
            <person name="Smith D.R."/>
            <person name="DeJong P.J."/>
            <person name="Kirkness E."/>
            <person name="Alvarez P."/>
            <person name="Biagi T."/>
            <person name="Brockman W."/>
            <person name="Butler J."/>
            <person name="Chin C.W."/>
            <person name="Cook A."/>
            <person name="Cuff J."/>
            <person name="Daly M.J."/>
            <person name="DeCaprio D."/>
            <person name="Gnerre S."/>
            <person name="Grabherr M."/>
            <person name="Kellis M."/>
            <person name="Kleber M."/>
            <person name="Bardeleben C."/>
            <person name="Goodstadt L."/>
            <person name="Heger A."/>
            <person name="Hitte C."/>
            <person name="Kim L."/>
            <person name="Koepfli K.P."/>
            <person name="Parker H.G."/>
            <person name="Pollinger J.P."/>
            <person name="Searle S.M."/>
            <person name="Sutter N.B."/>
            <person name="Thomas R."/>
            <person name="Webber C."/>
            <person name="Baldwin J."/>
            <person name="Abebe A."/>
            <person name="Abouelleil A."/>
            <person name="Aftuck L."/>
            <person name="Ait-Zahra M."/>
            <person name="Aldredge T."/>
            <person name="Allen N."/>
            <person name="An P."/>
            <person name="Anderson S."/>
            <person name="Antoine C."/>
            <person name="Arachchi H."/>
            <person name="Aslam A."/>
            <person name="Ayotte L."/>
            <person name="Bachantsang P."/>
            <person name="Barry A."/>
            <person name="Bayul T."/>
            <person name="Benamara M."/>
            <person name="Berlin A."/>
            <person name="Bessette D."/>
            <person name="Blitshteyn B."/>
            <person name="Bloom T."/>
            <person name="Blye J."/>
            <person name="Boguslavskiy L."/>
            <person name="Bonnet C."/>
            <person name="Boukhgalter B."/>
            <person name="Brown A."/>
            <person name="Cahill P."/>
            <person name="Calixte N."/>
            <person name="Camarata J."/>
            <person name="Cheshatsang Y."/>
            <person name="Chu J."/>
            <person name="Citroen M."/>
            <person name="Collymore A."/>
            <person name="Cooke P."/>
            <person name="Dawoe T."/>
            <person name="Daza R."/>
            <person name="Decktor K."/>
            <person name="DeGray S."/>
            <person name="Dhargay N."/>
            <person name="Dooley K."/>
            <person name="Dooley K."/>
            <person name="Dorje P."/>
            <person name="Dorjee K."/>
            <person name="Dorris L."/>
            <person name="Duffey N."/>
            <person name="Dupes A."/>
            <person name="Egbiremolen O."/>
            <person name="Elong R."/>
            <person name="Falk J."/>
            <person name="Farina A."/>
            <person name="Faro S."/>
            <person name="Ferguson D."/>
            <person name="Ferreira P."/>
            <person name="Fisher S."/>
            <person name="FitzGerald M."/>
            <person name="Foley K."/>
            <person name="Foley C."/>
            <person name="Franke A."/>
            <person name="Friedrich D."/>
            <person name="Gage D."/>
            <person name="Garber M."/>
            <person name="Gearin G."/>
            <person name="Giannoukos G."/>
            <person name="Goode T."/>
            <person name="Goyette A."/>
            <person name="Graham J."/>
            <person name="Grandbois E."/>
            <person name="Gyaltsen K."/>
            <person name="Hafez N."/>
            <person name="Hagopian D."/>
            <person name="Hagos B."/>
            <person name="Hall J."/>
            <person name="Healy C."/>
            <person name="Hegarty R."/>
            <person name="Honan T."/>
            <person name="Horn A."/>
            <person name="Houde N."/>
            <person name="Hughes L."/>
            <person name="Hunnicutt L."/>
            <person name="Husby M."/>
            <person name="Jester B."/>
            <person name="Jones C."/>
            <person name="Kamat A."/>
            <person name="Kanga B."/>
            <person name="Kells C."/>
            <person name="Khazanovich D."/>
            <person name="Kieu A.C."/>
            <person name="Kisner P."/>
            <person name="Kumar M."/>
            <person name="Lance K."/>
            <person name="Landers T."/>
            <person name="Lara M."/>
            <person name="Lee W."/>
            <person name="Leger J.P."/>
            <person name="Lennon N."/>
            <person name="Leuper L."/>
            <person name="LeVine S."/>
            <person name="Liu J."/>
            <person name="Liu X."/>
            <person name="Lokyitsang Y."/>
            <person name="Lokyitsang T."/>
            <person name="Lui A."/>
            <person name="Macdonald J."/>
            <person name="Major J."/>
            <person name="Marabella R."/>
            <person name="Maru K."/>
            <person name="Matthews C."/>
            <person name="McDonough S."/>
            <person name="Mehta T."/>
            <person name="Meldrim J."/>
            <person name="Melnikov A."/>
            <person name="Meneus L."/>
            <person name="Mihalev A."/>
            <person name="Mihova T."/>
            <person name="Miller K."/>
            <person name="Mittelman R."/>
            <person name="Mlenga V."/>
            <person name="Mulrain L."/>
            <person name="Munson G."/>
            <person name="Navidi A."/>
            <person name="Naylor J."/>
            <person name="Nguyen T."/>
            <person name="Nguyen N."/>
            <person name="Nguyen C."/>
            <person name="Nguyen T."/>
            <person name="Nicol R."/>
            <person name="Norbu N."/>
            <person name="Norbu C."/>
            <person name="Novod N."/>
            <person name="Nyima T."/>
            <person name="Olandt P."/>
            <person name="O'Neill B."/>
            <person name="O'Neill K."/>
            <person name="Osman S."/>
            <person name="Oyono L."/>
            <person name="Patti C."/>
            <person name="Perrin D."/>
            <person name="Phunkhang P."/>
            <person name="Pierre F."/>
            <person name="Priest M."/>
            <person name="Rachupka A."/>
            <person name="Raghuraman S."/>
            <person name="Rameau R."/>
            <person name="Ray V."/>
            <person name="Raymond C."/>
            <person name="Rege F."/>
            <person name="Rise C."/>
            <person name="Rogers J."/>
            <person name="Rogov P."/>
            <person name="Sahalie J."/>
            <person name="Settipalli S."/>
            <person name="Sharpe T."/>
            <person name="Shea T."/>
            <person name="Sheehan M."/>
            <person name="Sherpa N."/>
            <person name="Shi J."/>
            <person name="Shih D."/>
            <person name="Sloan J."/>
            <person name="Smith C."/>
            <person name="Sparrow T."/>
            <person name="Stalker J."/>
            <person name="Stange-Thomann N."/>
            <person name="Stavropoulos S."/>
            <person name="Stone C."/>
            <person name="Stone S."/>
            <person name="Sykes S."/>
            <person name="Tchuinga P."/>
            <person name="Tenzing P."/>
            <person name="Tesfaye S."/>
            <person name="Thoulutsang D."/>
            <person name="Thoulutsang Y."/>
            <person name="Topham K."/>
            <person name="Topping I."/>
            <person name="Tsamla T."/>
            <person name="Vassiliev H."/>
            <person name="Venkataraman V."/>
            <person name="Vo A."/>
            <person name="Wangchuk T."/>
            <person name="Wangdi T."/>
            <person name="Weiand M."/>
            <person name="Wilkinson J."/>
            <person name="Wilson A."/>
            <person name="Yadav S."/>
            <person name="Yang S."/>
            <person name="Yang X."/>
            <person name="Young G."/>
            <person name="Yu Q."/>
            <person name="Zainoun J."/>
            <person name="Zembek L."/>
            <person name="Zimmer A."/>
            <person name="Lander E.S."/>
        </authorList>
    </citation>
    <scope>NUCLEOTIDE SEQUENCE [LARGE SCALE GENOMIC DNA]</scope>
    <source>
        <strain evidence="13">Boxer</strain>
    </source>
</reference>
<evidence type="ECO:0000256" key="3">
    <source>
        <dbReference type="ARBA" id="ARBA00022729"/>
    </source>
</evidence>
<dbReference type="GO" id="GO:0005509">
    <property type="term" value="F:calcium ion binding"/>
    <property type="evidence" value="ECO:0007669"/>
    <property type="project" value="UniProtKB-UniRule"/>
</dbReference>
<evidence type="ECO:0000256" key="10">
    <source>
        <dbReference type="PROSITE-ProRule" id="PRU00043"/>
    </source>
</evidence>
<feature type="domain" description="Cadherin" evidence="12">
    <location>
        <begin position="453"/>
        <end position="562"/>
    </location>
</feature>
<dbReference type="GO" id="GO:0007156">
    <property type="term" value="P:homophilic cell adhesion via plasma membrane adhesion molecules"/>
    <property type="evidence" value="ECO:0007669"/>
    <property type="project" value="InterPro"/>
</dbReference>
<dbReference type="FunFam" id="2.60.40.60:FF:000018">
    <property type="entry name" value="Protocadherin gamma c3"/>
    <property type="match status" value="1"/>
</dbReference>
<keyword evidence="3" id="KW-0732">Signal</keyword>
<dbReference type="FunFam" id="2.60.40.60:FF:000002">
    <property type="entry name" value="Protocadherin alpha 2"/>
    <property type="match status" value="1"/>
</dbReference>
<dbReference type="InterPro" id="IPR013164">
    <property type="entry name" value="Cadherin_N"/>
</dbReference>
<keyword evidence="8 11" id="KW-0472">Membrane</keyword>
<dbReference type="PROSITE" id="PS00232">
    <property type="entry name" value="CADHERIN_1"/>
    <property type="match status" value="4"/>
</dbReference>
<keyword evidence="7 11" id="KW-1133">Transmembrane helix</keyword>
<evidence type="ECO:0000256" key="5">
    <source>
        <dbReference type="ARBA" id="ARBA00022837"/>
    </source>
</evidence>
<dbReference type="SMART" id="SM00112">
    <property type="entry name" value="CA"/>
    <property type="match status" value="5"/>
</dbReference>
<dbReference type="FunFam" id="2.60.40.60:FF:000001">
    <property type="entry name" value="Protocadherin alpha 2"/>
    <property type="match status" value="1"/>
</dbReference>
<evidence type="ECO:0000256" key="8">
    <source>
        <dbReference type="ARBA" id="ARBA00023136"/>
    </source>
</evidence>
<keyword evidence="2 11" id="KW-0812">Transmembrane</keyword>
<evidence type="ECO:0000259" key="12">
    <source>
        <dbReference type="PROSITE" id="PS50268"/>
    </source>
</evidence>
<gene>
    <name evidence="13" type="primary">LOC487176</name>
</gene>
<dbReference type="AlphaFoldDB" id="A0A8P0SXS0"/>
<dbReference type="Gene3D" id="2.60.40.60">
    <property type="entry name" value="Cadherins"/>
    <property type="match status" value="6"/>
</dbReference>
<sequence length="778" mass="84785">MEPGEKHSQQIRQVLLFFVFLGGSLVCSEPWRYSVAEELEIGSFIANVVKDSGLSVEDLVARGVRVIFDDYKPYLQLDQQSGNLLLNEQLDREALCHLTEPCILHFQVLLENPLQFFRAELWVKDINDHIPTFLDKHILLKISESTAPGTSFQMDSAQDLDVGKNGVQNYTLSPNPYFRLKVQDSDDGRKYPELLLDQSLDREKEPELKLKLTALDGGSPPRSGTTLVHILVLDINDNAPEFERPVYEVQVPENSPVDSLVVRVSATDLDAGIYGEVSYSFSHVSTDIRKTFEIHPISGEIHLKALLDFELIQSYTINIQATDGGSLSGKSAILVQVVDVNDNPPEILMTSLTSPIPENSSPEMVVAVFSLRDQDAGNNGRMVCSIQDDLPFLLRPTFKNFYTLVTNGALDRESQAEYNITITVSDLGTPRLKTQHNITVTVSDVNDNAPAFSQTTYTLRVRENNSPALHIGTVSATDRDAGANAQVTYSLLPPRDPHLPLASLVSINADNGQLFALRSLDYEALQAFEVRVGAADRGSPALSSQALVRVLVLDDNDNAPFVLYPLQNGSAPCTELVPRAAEAGYLVTKVVAVDGDSGQNAWLSFQLLKATEPGLFGVWAHNGEVRTARLLSERDAVRHRLLVLVKDNGEPPLSASVTLHVLLVDGFSQPYLPLPDVAAAEARADPLTVYLVIALASVSSLFLCSALAFVAVRLCRRSGAASGGGCAVPEGHFPGHLVDVSGAGTLSQSYQYEVCLTGGSGTSEFKFLKPAFPNLPPQ</sequence>
<dbReference type="InterPro" id="IPR002126">
    <property type="entry name" value="Cadherin-like_dom"/>
</dbReference>
<evidence type="ECO:0000256" key="9">
    <source>
        <dbReference type="ARBA" id="ARBA00023180"/>
    </source>
</evidence>
<keyword evidence="5 10" id="KW-0106">Calcium</keyword>
<dbReference type="InterPro" id="IPR020894">
    <property type="entry name" value="Cadherin_CS"/>
</dbReference>
<keyword evidence="9" id="KW-0325">Glycoprotein</keyword>
<organism evidence="13 14">
    <name type="scientific">Canis lupus familiaris</name>
    <name type="common">Dog</name>
    <name type="synonym">Canis familiaris</name>
    <dbReference type="NCBI Taxonomy" id="9615"/>
    <lineage>
        <taxon>Eukaryota</taxon>
        <taxon>Metazoa</taxon>
        <taxon>Chordata</taxon>
        <taxon>Craniata</taxon>
        <taxon>Vertebrata</taxon>
        <taxon>Euteleostomi</taxon>
        <taxon>Mammalia</taxon>
        <taxon>Eutheria</taxon>
        <taxon>Laurasiatheria</taxon>
        <taxon>Carnivora</taxon>
        <taxon>Caniformia</taxon>
        <taxon>Canidae</taxon>
        <taxon>Canis</taxon>
    </lineage>
</organism>
<dbReference type="Pfam" id="PF08266">
    <property type="entry name" value="Cadherin_2"/>
    <property type="match status" value="1"/>
</dbReference>
<evidence type="ECO:0000256" key="2">
    <source>
        <dbReference type="ARBA" id="ARBA00022692"/>
    </source>
</evidence>
<dbReference type="InterPro" id="IPR050174">
    <property type="entry name" value="Protocadherin/Cadherin-CA"/>
</dbReference>
<dbReference type="FunFam" id="2.60.40.60:FF:000006">
    <property type="entry name" value="Protocadherin alpha 2"/>
    <property type="match status" value="1"/>
</dbReference>
<evidence type="ECO:0000256" key="1">
    <source>
        <dbReference type="ARBA" id="ARBA00004167"/>
    </source>
</evidence>
<dbReference type="Pfam" id="PF16492">
    <property type="entry name" value="Cadherin_C_2"/>
    <property type="match status" value="1"/>
</dbReference>
<evidence type="ECO:0000256" key="4">
    <source>
        <dbReference type="ARBA" id="ARBA00022737"/>
    </source>
</evidence>
<evidence type="ECO:0000313" key="13">
    <source>
        <dbReference type="Ensembl" id="ENSCAFP00000044489.1"/>
    </source>
</evidence>
<reference evidence="13" key="2">
    <citation type="submission" date="2025-08" db="UniProtKB">
        <authorList>
            <consortium name="Ensembl"/>
        </authorList>
    </citation>
    <scope>IDENTIFICATION</scope>
</reference>